<feature type="region of interest" description="Disordered" evidence="1">
    <location>
        <begin position="1"/>
        <end position="31"/>
    </location>
</feature>
<name>A0A9W5B7X0_9HYPH</name>
<proteinExistence type="predicted"/>
<evidence type="ECO:0000256" key="1">
    <source>
        <dbReference type="SAM" id="MobiDB-lite"/>
    </source>
</evidence>
<comment type="caution">
    <text evidence="2">The sequence shown here is derived from an EMBL/GenBank/DDBJ whole genome shotgun (WGS) entry which is preliminary data.</text>
</comment>
<protein>
    <submittedName>
        <fullName evidence="2">Uncharacterized protein</fullName>
    </submittedName>
</protein>
<accession>A0A9W5B7X0</accession>
<dbReference type="Proteomes" id="UP000191933">
    <property type="component" value="Unassembled WGS sequence"/>
</dbReference>
<dbReference type="EMBL" id="FBVY01000048">
    <property type="protein sequence ID" value="CUX03675.1"/>
    <property type="molecule type" value="Genomic_DNA"/>
</dbReference>
<organism evidence="2 3">
    <name type="scientific">Agrobacterium genomosp. 2 str. CFBP 5494</name>
    <dbReference type="NCBI Taxonomy" id="1183436"/>
    <lineage>
        <taxon>Bacteria</taxon>
        <taxon>Pseudomonadati</taxon>
        <taxon>Pseudomonadota</taxon>
        <taxon>Alphaproteobacteria</taxon>
        <taxon>Hyphomicrobiales</taxon>
        <taxon>Rhizobiaceae</taxon>
        <taxon>Rhizobium/Agrobacterium group</taxon>
        <taxon>Agrobacterium</taxon>
        <taxon>Agrobacterium tumefaciens complex</taxon>
    </lineage>
</organism>
<dbReference type="AlphaFoldDB" id="A0A9W5B7X0"/>
<evidence type="ECO:0000313" key="3">
    <source>
        <dbReference type="Proteomes" id="UP000191933"/>
    </source>
</evidence>
<sequence length="105" mass="11289">MESTKGAPSSAQRARRRPQRTRSNASPKWRKTMHRSAIFRLAIVASLSCALAGCLTAPATTEGSGYQITRFSNAQAARLASQDATAGPAIHSNNQQCMKDPACRK</sequence>
<evidence type="ECO:0000313" key="2">
    <source>
        <dbReference type="EMBL" id="CUX03675.1"/>
    </source>
</evidence>
<gene>
    <name evidence="2" type="ORF">AGR2A_pb20027</name>
</gene>
<reference evidence="2 3" key="1">
    <citation type="submission" date="2016-01" db="EMBL/GenBank/DDBJ databases">
        <authorList>
            <person name="Regsiter A."/>
            <person name="william w."/>
        </authorList>
    </citation>
    <scope>NUCLEOTIDE SEQUENCE [LARGE SCALE GENOMIC DNA]</scope>
    <source>
        <strain evidence="2 3">CFBP 5494</strain>
    </source>
</reference>
<feature type="region of interest" description="Disordered" evidence="1">
    <location>
        <begin position="85"/>
        <end position="105"/>
    </location>
</feature>
<keyword evidence="3" id="KW-1185">Reference proteome</keyword>